<dbReference type="RefSeq" id="WP_110481162.1">
    <property type="nucleotide sequence ID" value="NZ_CP024988.1"/>
</dbReference>
<keyword evidence="3" id="KW-0175">Coiled coil</keyword>
<evidence type="ECO:0000256" key="3">
    <source>
        <dbReference type="SAM" id="Coils"/>
    </source>
</evidence>
<organism evidence="6 7">
    <name type="scientific">Corynebacterium provencense</name>
    <dbReference type="NCBI Taxonomy" id="1737425"/>
    <lineage>
        <taxon>Bacteria</taxon>
        <taxon>Bacillati</taxon>
        <taxon>Actinomycetota</taxon>
        <taxon>Actinomycetes</taxon>
        <taxon>Mycobacteriales</taxon>
        <taxon>Corynebacteriaceae</taxon>
        <taxon>Corynebacterium</taxon>
    </lineage>
</organism>
<evidence type="ECO:0000259" key="5">
    <source>
        <dbReference type="PROSITE" id="PS50893"/>
    </source>
</evidence>
<sequence length="641" mass="69421">MSSSTSTATGTRAADNLINLENVEKSYGLRTLLDGVSLGVNSGDRIGVVGLNGGGKSTLVRILAGTDTPDSGRVSRNNGLRMAVVSQDSGLTGDTVGEAVLSGLTGDNDGTLETHEWASVPRIRDVLEGIGVNSLGDGAGMDTPLEGLSGGERRRVGIAAALVRDVDLVILDEPTNHLDVEGVEWLAAHLLARRCALVVVTHDRWFLDTVATTTWEVHDGTVDVYEGGYNDWVFARAERSRQADAEEQRRANLARRELAWLRRGAPARTSKPRYRIEAAEALIRDVPAPRDQVELMRFAAKRLGRKVIELEDATVTTPPPESRVLVEDLTWRLAPGERIGLVGVNGSGKTTLLRALAGEYPLAAGRRTQGRTVEIGWLRQELEDLDGDLRLIEAVEDVATRVEIGGKELTASQLAERLGFSARRQRTPVRDLSGGERRRLQLTRVLMAEPNVLLLDEPTNDLDIDTLQELENLLDGWAGTLVVISHDRYLIERICDSTWALFGDGTLTNLPGGIAQYLERRRELLAGISGTGRRSTTAAGKGGAASSAGDAGDAGTSGLSAREDRELKKTLNSLERRMEKLSRKIDDLTAKLAAAASPADGQIDTGLLSSLDRELQEVRAEHGDCEMQWLEVAETREQGHV</sequence>
<dbReference type="SMART" id="SM00382">
    <property type="entry name" value="AAA"/>
    <property type="match status" value="2"/>
</dbReference>
<dbReference type="SUPFAM" id="SSF52540">
    <property type="entry name" value="P-loop containing nucleoside triphosphate hydrolases"/>
    <property type="match status" value="2"/>
</dbReference>
<dbReference type="AlphaFoldDB" id="A0A2Z3YM16"/>
<dbReference type="Pfam" id="PF12848">
    <property type="entry name" value="ABC_tran_Xtn"/>
    <property type="match status" value="1"/>
</dbReference>
<dbReference type="PANTHER" id="PTHR42855:SF1">
    <property type="entry name" value="ABC TRANSPORTER DOMAIN-CONTAINING PROTEIN"/>
    <property type="match status" value="1"/>
</dbReference>
<dbReference type="Gene3D" id="3.40.50.300">
    <property type="entry name" value="P-loop containing nucleotide triphosphate hydrolases"/>
    <property type="match status" value="2"/>
</dbReference>
<dbReference type="InterPro" id="IPR051309">
    <property type="entry name" value="ABCF_ATPase"/>
</dbReference>
<dbReference type="PANTHER" id="PTHR42855">
    <property type="entry name" value="ABC TRANSPORTER ATP-BINDING SUBUNIT"/>
    <property type="match status" value="1"/>
</dbReference>
<feature type="domain" description="ABC transporter" evidence="5">
    <location>
        <begin position="308"/>
        <end position="537"/>
    </location>
</feature>
<accession>A0A2Z3YM16</accession>
<evidence type="ECO:0000256" key="4">
    <source>
        <dbReference type="SAM" id="MobiDB-lite"/>
    </source>
</evidence>
<dbReference type="InterPro" id="IPR017871">
    <property type="entry name" value="ABC_transporter-like_CS"/>
</dbReference>
<dbReference type="CDD" id="cd03221">
    <property type="entry name" value="ABCF_EF-3"/>
    <property type="match status" value="2"/>
</dbReference>
<dbReference type="InterPro" id="IPR003439">
    <property type="entry name" value="ABC_transporter-like_ATP-bd"/>
</dbReference>
<dbReference type="Proteomes" id="UP000247696">
    <property type="component" value="Chromosome"/>
</dbReference>
<feature type="compositionally biased region" description="Low complexity" evidence="4">
    <location>
        <begin position="532"/>
        <end position="560"/>
    </location>
</feature>
<keyword evidence="2" id="KW-0067">ATP-binding</keyword>
<dbReference type="EMBL" id="CP024988">
    <property type="protein sequence ID" value="AWT25685.1"/>
    <property type="molecule type" value="Genomic_DNA"/>
</dbReference>
<protein>
    <submittedName>
        <fullName evidence="6">Energy-dependent translational throttle protein EttA</fullName>
    </submittedName>
</protein>
<feature type="region of interest" description="Disordered" evidence="4">
    <location>
        <begin position="532"/>
        <end position="563"/>
    </location>
</feature>
<dbReference type="InterPro" id="IPR003593">
    <property type="entry name" value="AAA+_ATPase"/>
</dbReference>
<evidence type="ECO:0000256" key="2">
    <source>
        <dbReference type="ARBA" id="ARBA00022840"/>
    </source>
</evidence>
<dbReference type="OrthoDB" id="3239744at2"/>
<feature type="domain" description="ABC transporter" evidence="5">
    <location>
        <begin position="18"/>
        <end position="244"/>
    </location>
</feature>
<reference evidence="7" key="1">
    <citation type="submission" date="2017-11" db="EMBL/GenBank/DDBJ databases">
        <title>Otitis media/interna in a cat caused by the recently described species Corynebacterium provencense.</title>
        <authorList>
            <person name="Kittl S."/>
            <person name="Brodard I."/>
            <person name="Rychener L."/>
            <person name="Jores J."/>
            <person name="Roosje P."/>
            <person name="Gobeli Brawand S."/>
        </authorList>
    </citation>
    <scope>NUCLEOTIDE SEQUENCE [LARGE SCALE GENOMIC DNA]</scope>
    <source>
        <strain evidence="7">17KM38</strain>
    </source>
</reference>
<proteinExistence type="predicted"/>
<dbReference type="KEGG" id="cpre:Csp1_08770"/>
<dbReference type="GO" id="GO:0005524">
    <property type="term" value="F:ATP binding"/>
    <property type="evidence" value="ECO:0007669"/>
    <property type="project" value="UniProtKB-KW"/>
</dbReference>
<evidence type="ECO:0000313" key="6">
    <source>
        <dbReference type="EMBL" id="AWT25685.1"/>
    </source>
</evidence>
<dbReference type="STRING" id="1737425.GCA_900049755_00413"/>
<dbReference type="PROSITE" id="PS00211">
    <property type="entry name" value="ABC_TRANSPORTER_1"/>
    <property type="match status" value="1"/>
</dbReference>
<dbReference type="InterPro" id="IPR032781">
    <property type="entry name" value="ABC_tran_Xtn"/>
</dbReference>
<evidence type="ECO:0000256" key="1">
    <source>
        <dbReference type="ARBA" id="ARBA00022741"/>
    </source>
</evidence>
<dbReference type="InterPro" id="IPR027417">
    <property type="entry name" value="P-loop_NTPase"/>
</dbReference>
<keyword evidence="1" id="KW-0547">Nucleotide-binding</keyword>
<dbReference type="GO" id="GO:0016887">
    <property type="term" value="F:ATP hydrolysis activity"/>
    <property type="evidence" value="ECO:0007669"/>
    <property type="project" value="InterPro"/>
</dbReference>
<feature type="coiled-coil region" evidence="3">
    <location>
        <begin position="564"/>
        <end position="628"/>
    </location>
</feature>
<dbReference type="PROSITE" id="PS50893">
    <property type="entry name" value="ABC_TRANSPORTER_2"/>
    <property type="match status" value="2"/>
</dbReference>
<gene>
    <name evidence="6" type="primary">ettA_1</name>
    <name evidence="6" type="ORF">Csp1_08770</name>
</gene>
<evidence type="ECO:0000313" key="7">
    <source>
        <dbReference type="Proteomes" id="UP000247696"/>
    </source>
</evidence>
<name>A0A2Z3YM16_9CORY</name>
<keyword evidence="7" id="KW-1185">Reference proteome</keyword>
<dbReference type="Pfam" id="PF00005">
    <property type="entry name" value="ABC_tran"/>
    <property type="match status" value="2"/>
</dbReference>